<protein>
    <submittedName>
        <fullName evidence="1">Uncharacterized protein</fullName>
    </submittedName>
</protein>
<dbReference type="AlphaFoldDB" id="A0A918MH85"/>
<accession>A0A918MH85</accession>
<comment type="caution">
    <text evidence="1">The sequence shown here is derived from an EMBL/GenBank/DDBJ whole genome shotgun (WGS) entry which is preliminary data.</text>
</comment>
<evidence type="ECO:0000313" key="1">
    <source>
        <dbReference type="EMBL" id="GGW24050.1"/>
    </source>
</evidence>
<keyword evidence="2" id="KW-1185">Reference proteome</keyword>
<organism evidence="1 2">
    <name type="scientific">Gemmobacter lanyuensis</name>
    <dbReference type="NCBI Taxonomy" id="1054497"/>
    <lineage>
        <taxon>Bacteria</taxon>
        <taxon>Pseudomonadati</taxon>
        <taxon>Pseudomonadota</taxon>
        <taxon>Alphaproteobacteria</taxon>
        <taxon>Rhodobacterales</taxon>
        <taxon>Paracoccaceae</taxon>
        <taxon>Gemmobacter</taxon>
    </lineage>
</organism>
<dbReference type="EMBL" id="BMYQ01000001">
    <property type="protein sequence ID" value="GGW24050.1"/>
    <property type="molecule type" value="Genomic_DNA"/>
</dbReference>
<sequence length="250" mass="27389">MQFDGAKMKQDVVQAMGFDRQSGRVVGHRAVRVAQPMRRVVREMPIQRALEWAFGVEHARIDFDLTGARQFDRVGVSPEYVLMQRARLGCNVDGGGVSGVHPDAELIAAAVEALPEGCGGRRMAVLVAECARAGGAPDWRGDERRRVVPKGWDLQDDGSWSAHVEQGDEYRFVAARSRVRTGRATYCPVSITGGVWSVAAARRAYLGWYGALLHLAHVVGQPGYLSSVAITGQLPPLSPWKKEFDVPQQI</sequence>
<name>A0A918MH85_9RHOB</name>
<dbReference type="Proteomes" id="UP000628984">
    <property type="component" value="Unassembled WGS sequence"/>
</dbReference>
<gene>
    <name evidence="1" type="ORF">GCM10011452_09320</name>
</gene>
<reference evidence="1" key="1">
    <citation type="journal article" date="2014" name="Int. J. Syst. Evol. Microbiol.">
        <title>Complete genome sequence of Corynebacterium casei LMG S-19264T (=DSM 44701T), isolated from a smear-ripened cheese.</title>
        <authorList>
            <consortium name="US DOE Joint Genome Institute (JGI-PGF)"/>
            <person name="Walter F."/>
            <person name="Albersmeier A."/>
            <person name="Kalinowski J."/>
            <person name="Ruckert C."/>
        </authorList>
    </citation>
    <scope>NUCLEOTIDE SEQUENCE</scope>
    <source>
        <strain evidence="1">KCTC 23714</strain>
    </source>
</reference>
<reference evidence="1" key="2">
    <citation type="submission" date="2020-09" db="EMBL/GenBank/DDBJ databases">
        <authorList>
            <person name="Sun Q."/>
            <person name="Kim S."/>
        </authorList>
    </citation>
    <scope>NUCLEOTIDE SEQUENCE</scope>
    <source>
        <strain evidence="1">KCTC 23714</strain>
    </source>
</reference>
<evidence type="ECO:0000313" key="2">
    <source>
        <dbReference type="Proteomes" id="UP000628984"/>
    </source>
</evidence>
<proteinExistence type="predicted"/>